<dbReference type="InterPro" id="IPR009057">
    <property type="entry name" value="Homeodomain-like_sf"/>
</dbReference>
<dbReference type="GO" id="GO:0003677">
    <property type="term" value="F:DNA binding"/>
    <property type="evidence" value="ECO:0007669"/>
    <property type="project" value="UniProtKB-KW"/>
</dbReference>
<comment type="caution">
    <text evidence="3">The sequence shown here is derived from an EMBL/GenBank/DDBJ whole genome shotgun (WGS) entry which is preliminary data.</text>
</comment>
<dbReference type="Gene3D" id="1.10.10.60">
    <property type="entry name" value="Homeodomain-like"/>
    <property type="match status" value="2"/>
</dbReference>
<dbReference type="Pfam" id="PF03221">
    <property type="entry name" value="HTH_Tnp_Tc5"/>
    <property type="match status" value="1"/>
</dbReference>
<evidence type="ECO:0000313" key="3">
    <source>
        <dbReference type="EMBL" id="TWW61075.1"/>
    </source>
</evidence>
<dbReference type="AlphaFoldDB" id="A0A5C6N1V4"/>
<dbReference type="EMBL" id="RHFK02000018">
    <property type="protein sequence ID" value="TWW61075.1"/>
    <property type="molecule type" value="Genomic_DNA"/>
</dbReference>
<evidence type="ECO:0000256" key="1">
    <source>
        <dbReference type="ARBA" id="ARBA00023125"/>
    </source>
</evidence>
<dbReference type="InterPro" id="IPR006600">
    <property type="entry name" value="HTH_CenpB_DNA-bd_dom"/>
</dbReference>
<dbReference type="Pfam" id="PF09607">
    <property type="entry name" value="BrkDBD"/>
    <property type="match status" value="1"/>
</dbReference>
<dbReference type="SMART" id="SM00674">
    <property type="entry name" value="CENPB"/>
    <property type="match status" value="1"/>
</dbReference>
<name>A0A5C6N1V4_9TELE</name>
<dbReference type="Proteomes" id="UP000324091">
    <property type="component" value="Chromosome 5"/>
</dbReference>
<sequence length="164" mass="19469">MAPVKQHAYEAYFKMQAIENAAENGNRAAARHFNVNESMVRKWRIQESELRQVRKTKLSFRGNKARWPKLEDRVEQLVVEQRTTGRGVSTFTIRQKAKAIAKEMDIEHFQGGPSWCFFRFMRRWHLSMHARTTVAQRLPADYQERVAIFRTYCRDRAQPHHQHG</sequence>
<keyword evidence="4" id="KW-1185">Reference proteome</keyword>
<feature type="domain" description="HTH CENPB-type" evidence="2">
    <location>
        <begin position="64"/>
        <end position="130"/>
    </location>
</feature>
<organism evidence="3 4">
    <name type="scientific">Takifugu flavidus</name>
    <name type="common">sansaifugu</name>
    <dbReference type="NCBI Taxonomy" id="433684"/>
    <lineage>
        <taxon>Eukaryota</taxon>
        <taxon>Metazoa</taxon>
        <taxon>Chordata</taxon>
        <taxon>Craniata</taxon>
        <taxon>Vertebrata</taxon>
        <taxon>Euteleostomi</taxon>
        <taxon>Actinopterygii</taxon>
        <taxon>Neopterygii</taxon>
        <taxon>Teleostei</taxon>
        <taxon>Neoteleostei</taxon>
        <taxon>Acanthomorphata</taxon>
        <taxon>Eupercaria</taxon>
        <taxon>Tetraodontiformes</taxon>
        <taxon>Tetradontoidea</taxon>
        <taxon>Tetraodontidae</taxon>
        <taxon>Takifugu</taxon>
    </lineage>
</organism>
<evidence type="ECO:0000259" key="2">
    <source>
        <dbReference type="SMART" id="SM00674"/>
    </source>
</evidence>
<gene>
    <name evidence="3" type="ORF">D4764_05G0011650</name>
</gene>
<dbReference type="InterPro" id="IPR018586">
    <property type="entry name" value="Brinker_DNA-bd"/>
</dbReference>
<keyword evidence="1" id="KW-0238">DNA-binding</keyword>
<proteinExistence type="predicted"/>
<dbReference type="SUPFAM" id="SSF46689">
    <property type="entry name" value="Homeodomain-like"/>
    <property type="match status" value="1"/>
</dbReference>
<evidence type="ECO:0000313" key="4">
    <source>
        <dbReference type="Proteomes" id="UP000324091"/>
    </source>
</evidence>
<protein>
    <recommendedName>
        <fullName evidence="2">HTH CENPB-type domain-containing protein</fullName>
    </recommendedName>
</protein>
<accession>A0A5C6N1V4</accession>
<reference evidence="3 4" key="1">
    <citation type="submission" date="2019-04" db="EMBL/GenBank/DDBJ databases">
        <title>Chromosome genome assembly for Takifugu flavidus.</title>
        <authorList>
            <person name="Xiao S."/>
        </authorList>
    </citation>
    <scope>NUCLEOTIDE SEQUENCE [LARGE SCALE GENOMIC DNA]</scope>
    <source>
        <strain evidence="3">HTHZ2018</strain>
        <tissue evidence="3">Muscle</tissue>
    </source>
</reference>